<dbReference type="EMBL" id="AB853026">
    <property type="protein sequence ID" value="BAO19274.1"/>
    <property type="molecule type" value="Genomic_DNA"/>
</dbReference>
<evidence type="ECO:0000256" key="1">
    <source>
        <dbReference type="SAM" id="MobiDB-lite"/>
    </source>
</evidence>
<protein>
    <submittedName>
        <fullName evidence="2">Uncharacterized protein</fullName>
    </submittedName>
</protein>
<accession>V5YPR9</accession>
<reference evidence="2" key="2">
    <citation type="submission" date="2024-06" db="EMBL/GenBank/DDBJ databases">
        <authorList>
            <person name="Sakai Y."/>
            <person name="Fujii T."/>
        </authorList>
    </citation>
    <scope>NUCLEOTIDE SEQUENCE</scope>
    <source>
        <strain evidence="2">M701</strain>
        <plasmid evidence="2">pM7012</plasmid>
    </source>
</reference>
<keyword evidence="2" id="KW-0614">Plasmid</keyword>
<organism evidence="2">
    <name type="scientific">Burkholderia sp. M701</name>
    <dbReference type="NCBI Taxonomy" id="326454"/>
    <lineage>
        <taxon>Bacteria</taxon>
        <taxon>Pseudomonadati</taxon>
        <taxon>Pseudomonadota</taxon>
        <taxon>Betaproteobacteria</taxon>
        <taxon>Burkholderiales</taxon>
        <taxon>Burkholderiaceae</taxon>
        <taxon>Burkholderia</taxon>
    </lineage>
</organism>
<feature type="region of interest" description="Disordered" evidence="1">
    <location>
        <begin position="66"/>
        <end position="167"/>
    </location>
</feature>
<geneLocation type="plasmid" evidence="2">
    <name>pM7012</name>
</geneLocation>
<dbReference type="RefSeq" id="WP_023842814.1">
    <property type="nucleotide sequence ID" value="NC_022995.1"/>
</dbReference>
<evidence type="ECO:0000313" key="2">
    <source>
        <dbReference type="EMBL" id="BAO19274.1"/>
    </source>
</evidence>
<name>V5YPR9_9BURK</name>
<proteinExistence type="predicted"/>
<reference evidence="2" key="1">
    <citation type="journal article" date="2014" name="Microbiology">
        <title>A 2,4-dichlorophenoxyacetic acid degradation plasmid pM7012 discloses distribution of an unclassified megaplasmid group across bacterial species.</title>
        <authorList>
            <person name="Sakai Y."/>
            <person name="Ogawa N."/>
            <person name="Shimomura Y."/>
            <person name="Fujii T."/>
        </authorList>
    </citation>
    <scope>NUCLEOTIDE SEQUENCE</scope>
    <source>
        <strain evidence="2">M701</strain>
    </source>
</reference>
<feature type="compositionally biased region" description="Polar residues" evidence="1">
    <location>
        <begin position="149"/>
        <end position="158"/>
    </location>
</feature>
<sequence length="167" mass="18100">MILKGEVSCTDKVCGNCTSATQVTIRELSGMIWCETGQAARRSGMMVFQAVYVNPKRVACEDFRLRSEPLGSPPASQPPEEAAGAEVQIRTDVTDDAKQPAIASALSATEPEEPPFYMGDFDDGVRGVPPWELPDNREVSAARLADTKNPVQSQPTANRQDRADAFL</sequence>
<dbReference type="AlphaFoldDB" id="V5YPR9"/>